<dbReference type="SFLD" id="SFLDS00019">
    <property type="entry name" value="Glutathione_Transferase_(cytos"/>
    <property type="match status" value="1"/>
</dbReference>
<dbReference type="RefSeq" id="XP_008028629.1">
    <property type="nucleotide sequence ID" value="XM_008030438.1"/>
</dbReference>
<evidence type="ECO:0000313" key="4">
    <source>
        <dbReference type="EMBL" id="EOA84290.1"/>
    </source>
</evidence>
<dbReference type="CDD" id="cd03046">
    <property type="entry name" value="GST_N_GTT1_like"/>
    <property type="match status" value="1"/>
</dbReference>
<dbReference type="OrthoDB" id="2309723at2759"/>
<reference evidence="4 5" key="2">
    <citation type="journal article" date="2013" name="PLoS Genet.">
        <title>Comparative genome structure, secondary metabolite, and effector coding capacity across Cochliobolus pathogens.</title>
        <authorList>
            <person name="Condon B.J."/>
            <person name="Leng Y."/>
            <person name="Wu D."/>
            <person name="Bushley K.E."/>
            <person name="Ohm R.A."/>
            <person name="Otillar R."/>
            <person name="Martin J."/>
            <person name="Schackwitz W."/>
            <person name="Grimwood J."/>
            <person name="MohdZainudin N."/>
            <person name="Xue C."/>
            <person name="Wang R."/>
            <person name="Manning V.A."/>
            <person name="Dhillon B."/>
            <person name="Tu Z.J."/>
            <person name="Steffenson B.J."/>
            <person name="Salamov A."/>
            <person name="Sun H."/>
            <person name="Lowry S."/>
            <person name="LaButti K."/>
            <person name="Han J."/>
            <person name="Copeland A."/>
            <person name="Lindquist E."/>
            <person name="Barry K."/>
            <person name="Schmutz J."/>
            <person name="Baker S.E."/>
            <person name="Ciuffetti L.M."/>
            <person name="Grigoriev I.V."/>
            <person name="Zhong S."/>
            <person name="Turgeon B.G."/>
        </authorList>
    </citation>
    <scope>NUCLEOTIDE SEQUENCE [LARGE SCALE GENOMIC DNA]</scope>
    <source>
        <strain evidence="5">28A</strain>
    </source>
</reference>
<dbReference type="Pfam" id="PF13417">
    <property type="entry name" value="GST_N_3"/>
    <property type="match status" value="1"/>
</dbReference>
<dbReference type="PROSITE" id="PS50404">
    <property type="entry name" value="GST_NTER"/>
    <property type="match status" value="1"/>
</dbReference>
<organism evidence="4 5">
    <name type="scientific">Exserohilum turcicum (strain 28A)</name>
    <name type="common">Northern leaf blight fungus</name>
    <name type="synonym">Setosphaeria turcica</name>
    <dbReference type="NCBI Taxonomy" id="671987"/>
    <lineage>
        <taxon>Eukaryota</taxon>
        <taxon>Fungi</taxon>
        <taxon>Dikarya</taxon>
        <taxon>Ascomycota</taxon>
        <taxon>Pezizomycotina</taxon>
        <taxon>Dothideomycetes</taxon>
        <taxon>Pleosporomycetidae</taxon>
        <taxon>Pleosporales</taxon>
        <taxon>Pleosporineae</taxon>
        <taxon>Pleosporaceae</taxon>
        <taxon>Exserohilum</taxon>
    </lineage>
</organism>
<dbReference type="Pfam" id="PF00043">
    <property type="entry name" value="GST_C"/>
    <property type="match status" value="1"/>
</dbReference>
<dbReference type="InterPro" id="IPR036249">
    <property type="entry name" value="Thioredoxin-like_sf"/>
</dbReference>
<dbReference type="InterPro" id="IPR010987">
    <property type="entry name" value="Glutathione-S-Trfase_C-like"/>
</dbReference>
<dbReference type="STRING" id="671987.R0IGB6"/>
<evidence type="ECO:0000313" key="5">
    <source>
        <dbReference type="Proteomes" id="UP000016935"/>
    </source>
</evidence>
<dbReference type="InterPro" id="IPR004046">
    <property type="entry name" value="GST_C"/>
</dbReference>
<dbReference type="Gene3D" id="3.40.30.10">
    <property type="entry name" value="Glutaredoxin"/>
    <property type="match status" value="1"/>
</dbReference>
<dbReference type="Gene3D" id="1.20.1050.10">
    <property type="match status" value="1"/>
</dbReference>
<keyword evidence="5" id="KW-1185">Reference proteome</keyword>
<dbReference type="GeneID" id="19401754"/>
<accession>R0IGB6</accession>
<gene>
    <name evidence="4" type="ORF">SETTUDRAFT_180308</name>
</gene>
<dbReference type="SFLD" id="SFLDG00358">
    <property type="entry name" value="Main_(cytGST)"/>
    <property type="match status" value="1"/>
</dbReference>
<dbReference type="InterPro" id="IPR004045">
    <property type="entry name" value="Glutathione_S-Trfase_N"/>
</dbReference>
<sequence>MSAPKLIVHHLQVGQGERIPWLLEELNIPYELKLYQRSPLTSPPELQAVYPIGASPIFEDLTDPSNPVKFAESAAISEYIIHKYGNGRLALAPQHKNYADYLYWFNFVNCTLQPAMLTKSMVRGMTGSDEDPTSKAYSARVSNGLNHMNSRLLSNTWLAGDEFTAADTMSAWAMTTMRKFVPIDLSDYQGILAWLDRIGKREAYRRAMGKSDPGLSIDEGLSAKGPPLHEAFAKAMGIKQ</sequence>
<proteinExistence type="inferred from homology"/>
<comment type="similarity">
    <text evidence="1">Belongs to the GST superfamily.</text>
</comment>
<feature type="domain" description="GST N-terminal" evidence="2">
    <location>
        <begin position="3"/>
        <end position="88"/>
    </location>
</feature>
<dbReference type="PANTHER" id="PTHR44051:SF9">
    <property type="entry name" value="GLUTATHIONE S-TRANSFERASE 1"/>
    <property type="match status" value="1"/>
</dbReference>
<evidence type="ECO:0000259" key="2">
    <source>
        <dbReference type="PROSITE" id="PS50404"/>
    </source>
</evidence>
<name>R0IGB6_EXST2</name>
<dbReference type="AlphaFoldDB" id="R0IGB6"/>
<feature type="domain" description="GST C-terminal" evidence="3">
    <location>
        <begin position="94"/>
        <end position="228"/>
    </location>
</feature>
<dbReference type="Proteomes" id="UP000016935">
    <property type="component" value="Unassembled WGS sequence"/>
</dbReference>
<dbReference type="InterPro" id="IPR036282">
    <property type="entry name" value="Glutathione-S-Trfase_C_sf"/>
</dbReference>
<protein>
    <recommendedName>
        <fullName evidence="6">Glutathione S-transferase</fullName>
    </recommendedName>
</protein>
<dbReference type="EMBL" id="KB908814">
    <property type="protein sequence ID" value="EOA84290.1"/>
    <property type="molecule type" value="Genomic_DNA"/>
</dbReference>
<dbReference type="PANTHER" id="PTHR44051">
    <property type="entry name" value="GLUTATHIONE S-TRANSFERASE-RELATED"/>
    <property type="match status" value="1"/>
</dbReference>
<evidence type="ECO:0008006" key="6">
    <source>
        <dbReference type="Google" id="ProtNLM"/>
    </source>
</evidence>
<reference evidence="4 5" key="1">
    <citation type="journal article" date="2012" name="PLoS Pathog.">
        <title>Diverse lifestyles and strategies of plant pathogenesis encoded in the genomes of eighteen Dothideomycetes fungi.</title>
        <authorList>
            <person name="Ohm R.A."/>
            <person name="Feau N."/>
            <person name="Henrissat B."/>
            <person name="Schoch C.L."/>
            <person name="Horwitz B.A."/>
            <person name="Barry K.W."/>
            <person name="Condon B.J."/>
            <person name="Copeland A.C."/>
            <person name="Dhillon B."/>
            <person name="Glaser F."/>
            <person name="Hesse C.N."/>
            <person name="Kosti I."/>
            <person name="LaButti K."/>
            <person name="Lindquist E.A."/>
            <person name="Lucas S."/>
            <person name="Salamov A.A."/>
            <person name="Bradshaw R.E."/>
            <person name="Ciuffetti L."/>
            <person name="Hamelin R.C."/>
            <person name="Kema G.H.J."/>
            <person name="Lawrence C."/>
            <person name="Scott J.A."/>
            <person name="Spatafora J.W."/>
            <person name="Turgeon B.G."/>
            <person name="de Wit P.J.G.M."/>
            <person name="Zhong S."/>
            <person name="Goodwin S.B."/>
            <person name="Grigoriev I.V."/>
        </authorList>
    </citation>
    <scope>NUCLEOTIDE SEQUENCE [LARGE SCALE GENOMIC DNA]</scope>
    <source>
        <strain evidence="5">28A</strain>
    </source>
</reference>
<dbReference type="SUPFAM" id="SSF47616">
    <property type="entry name" value="GST C-terminal domain-like"/>
    <property type="match status" value="1"/>
</dbReference>
<dbReference type="PROSITE" id="PS50405">
    <property type="entry name" value="GST_CTER"/>
    <property type="match status" value="1"/>
</dbReference>
<evidence type="ECO:0000259" key="3">
    <source>
        <dbReference type="PROSITE" id="PS50405"/>
    </source>
</evidence>
<dbReference type="HOGENOM" id="CLU_011226_15_4_1"/>
<evidence type="ECO:0000256" key="1">
    <source>
        <dbReference type="ARBA" id="ARBA00007409"/>
    </source>
</evidence>
<dbReference type="eggNOG" id="KOG0867">
    <property type="taxonomic scope" value="Eukaryota"/>
</dbReference>
<dbReference type="SUPFAM" id="SSF52833">
    <property type="entry name" value="Thioredoxin-like"/>
    <property type="match status" value="1"/>
</dbReference>
<dbReference type="InterPro" id="IPR040079">
    <property type="entry name" value="Glutathione_S-Trfase"/>
</dbReference>